<dbReference type="CDD" id="cd00303">
    <property type="entry name" value="retropepsin_like"/>
    <property type="match status" value="1"/>
</dbReference>
<dbReference type="SUPFAM" id="SSF57756">
    <property type="entry name" value="Retrovirus zinc finger-like domains"/>
    <property type="match status" value="1"/>
</dbReference>
<dbReference type="Gene3D" id="4.10.60.10">
    <property type="entry name" value="Zinc finger, CCHC-type"/>
    <property type="match status" value="1"/>
</dbReference>
<dbReference type="OrthoDB" id="3863715at2759"/>
<dbReference type="InterPro" id="IPR021109">
    <property type="entry name" value="Peptidase_aspartic_dom_sf"/>
</dbReference>
<reference evidence="2 3" key="1">
    <citation type="journal article" date="2018" name="Cell">
        <title>The Chara Genome: Secondary Complexity and Implications for Plant Terrestrialization.</title>
        <authorList>
            <person name="Nishiyama T."/>
            <person name="Sakayama H."/>
            <person name="Vries J.D."/>
            <person name="Buschmann H."/>
            <person name="Saint-Marcoux D."/>
            <person name="Ullrich K.K."/>
            <person name="Haas F.B."/>
            <person name="Vanderstraeten L."/>
            <person name="Becker D."/>
            <person name="Lang D."/>
            <person name="Vosolsobe S."/>
            <person name="Rombauts S."/>
            <person name="Wilhelmsson P.K.I."/>
            <person name="Janitza P."/>
            <person name="Kern R."/>
            <person name="Heyl A."/>
            <person name="Rumpler F."/>
            <person name="Villalobos L.I.A.C."/>
            <person name="Clay J.M."/>
            <person name="Skokan R."/>
            <person name="Toyoda A."/>
            <person name="Suzuki Y."/>
            <person name="Kagoshima H."/>
            <person name="Schijlen E."/>
            <person name="Tajeshwar N."/>
            <person name="Catarino B."/>
            <person name="Hetherington A.J."/>
            <person name="Saltykova A."/>
            <person name="Bonnot C."/>
            <person name="Breuninger H."/>
            <person name="Symeonidi A."/>
            <person name="Radhakrishnan G.V."/>
            <person name="Van Nieuwerburgh F."/>
            <person name="Deforce D."/>
            <person name="Chang C."/>
            <person name="Karol K.G."/>
            <person name="Hedrich R."/>
            <person name="Ulvskov P."/>
            <person name="Glockner G."/>
            <person name="Delwiche C.F."/>
            <person name="Petrasek J."/>
            <person name="Van de Peer Y."/>
            <person name="Friml J."/>
            <person name="Beilby M."/>
            <person name="Dolan L."/>
            <person name="Kohara Y."/>
            <person name="Sugano S."/>
            <person name="Fujiyama A."/>
            <person name="Delaux P.-M."/>
            <person name="Quint M."/>
            <person name="TheiBen G."/>
            <person name="Hagemann M."/>
            <person name="Harholt J."/>
            <person name="Dunand C."/>
            <person name="Zachgo S."/>
            <person name="Langdale J."/>
            <person name="Maumus F."/>
            <person name="Straeten D.V.D."/>
            <person name="Gould S.B."/>
            <person name="Rensing S.A."/>
        </authorList>
    </citation>
    <scope>NUCLEOTIDE SEQUENCE [LARGE SCALE GENOMIC DNA]</scope>
    <source>
        <strain evidence="2 3">S276</strain>
    </source>
</reference>
<evidence type="ECO:0000313" key="3">
    <source>
        <dbReference type="Proteomes" id="UP000265515"/>
    </source>
</evidence>
<feature type="compositionally biased region" description="Basic and acidic residues" evidence="1">
    <location>
        <begin position="57"/>
        <end position="242"/>
    </location>
</feature>
<sequence>MVRGLTRQVTEIVTTTGATAYRDKPGGPYSLRWDRRNTDSWRSVEDRNPRTLTDYRVRERGRDDEPWRRRDDEIDRDHKTRETYGRARRLDDYSRSPRYEPDGGRGDSRGRWELDQGRRDGYRGDRYERSGRDGHRDDIYERSDRDVYRGDRYERSDRDGHKDDINERSDRDGYRGGRYEREDRPDDSRGRYDRGNRRDDSRGRYDRGDRRDDSCGRYDRGDRHDDSRGRYEHGDRRDDSRGRNGRGGYGASSDLYPKSLGPRAARGSTSRGADDRPPTPRNFCVYCRGDDHIKKDCPDLKRAINEGLVVLDDRKYIKWADDVGDISMFPSMKENVEARRVKPSKGKEPVRSQSIKITFEGDMATTPIRVAITKSARGSTSKKTDTDYVMAEKDGQRIDGEEVILSPRKRGVKKFLMKSSLDEIDTVEPLRRALRQPMQCSILKYLAASKPAHDELQMITRKTRIPLSEEAQGAPKAEAPTVAVTGVTARADRIGTVLLDGMEDEDLAVQVGLGLDRSYLFEIETVDVRKQQITEVCHKAAIEVQGVRVTLPVFAVKNCSYDLLLGRTWLSHVHAVTIERPDGSQTLSIKKLDGTRVMIETVEPRDPRNRAALAVGVRPSDQIKSLPISGRAMRFREKKYGPLLTEEEGRIVEVEDLKSRLIVDGNSYQRRQMRNLAGWYLCLF</sequence>
<dbReference type="Proteomes" id="UP000265515">
    <property type="component" value="Unassembled WGS sequence"/>
</dbReference>
<dbReference type="Gene3D" id="2.40.70.10">
    <property type="entry name" value="Acid Proteases"/>
    <property type="match status" value="1"/>
</dbReference>
<dbReference type="GO" id="GO:0008270">
    <property type="term" value="F:zinc ion binding"/>
    <property type="evidence" value="ECO:0007669"/>
    <property type="project" value="InterPro"/>
</dbReference>
<evidence type="ECO:0000256" key="1">
    <source>
        <dbReference type="SAM" id="MobiDB-lite"/>
    </source>
</evidence>
<dbReference type="AlphaFoldDB" id="A0A388KYJ4"/>
<proteinExistence type="predicted"/>
<evidence type="ECO:0008006" key="4">
    <source>
        <dbReference type="Google" id="ProtNLM"/>
    </source>
</evidence>
<comment type="caution">
    <text evidence="2">The sequence shown here is derived from an EMBL/GenBank/DDBJ whole genome shotgun (WGS) entry which is preliminary data.</text>
</comment>
<dbReference type="Gramene" id="GBG75137">
    <property type="protein sequence ID" value="GBG75137"/>
    <property type="gene ID" value="CBR_g19650"/>
</dbReference>
<keyword evidence="3" id="KW-1185">Reference proteome</keyword>
<organism evidence="2 3">
    <name type="scientific">Chara braunii</name>
    <name type="common">Braun's stonewort</name>
    <dbReference type="NCBI Taxonomy" id="69332"/>
    <lineage>
        <taxon>Eukaryota</taxon>
        <taxon>Viridiplantae</taxon>
        <taxon>Streptophyta</taxon>
        <taxon>Charophyceae</taxon>
        <taxon>Charales</taxon>
        <taxon>Characeae</taxon>
        <taxon>Chara</taxon>
    </lineage>
</organism>
<dbReference type="EMBL" id="BFEA01000218">
    <property type="protein sequence ID" value="GBG75137.1"/>
    <property type="molecule type" value="Genomic_DNA"/>
</dbReference>
<gene>
    <name evidence="2" type="ORF">CBR_g19650</name>
</gene>
<dbReference type="GO" id="GO:0003676">
    <property type="term" value="F:nucleic acid binding"/>
    <property type="evidence" value="ECO:0007669"/>
    <property type="project" value="InterPro"/>
</dbReference>
<protein>
    <recommendedName>
        <fullName evidence="4">CCHC-type domain-containing protein</fullName>
    </recommendedName>
</protein>
<accession>A0A388KYJ4</accession>
<feature type="region of interest" description="Disordered" evidence="1">
    <location>
        <begin position="57"/>
        <end position="281"/>
    </location>
</feature>
<dbReference type="InterPro" id="IPR036875">
    <property type="entry name" value="Znf_CCHC_sf"/>
</dbReference>
<evidence type="ECO:0000313" key="2">
    <source>
        <dbReference type="EMBL" id="GBG75137.1"/>
    </source>
</evidence>
<name>A0A388KYJ4_CHABU</name>